<keyword evidence="4" id="KW-0479">Metal-binding</keyword>
<organism evidence="10 11">
    <name type="scientific">Choanephora cucurbitarum</name>
    <dbReference type="NCBI Taxonomy" id="101091"/>
    <lineage>
        <taxon>Eukaryota</taxon>
        <taxon>Fungi</taxon>
        <taxon>Fungi incertae sedis</taxon>
        <taxon>Mucoromycota</taxon>
        <taxon>Mucoromycotina</taxon>
        <taxon>Mucoromycetes</taxon>
        <taxon>Mucorales</taxon>
        <taxon>Mucorineae</taxon>
        <taxon>Choanephoraceae</taxon>
        <taxon>Choanephoroideae</taxon>
        <taxon>Choanephora</taxon>
    </lineage>
</organism>
<keyword evidence="11" id="KW-1185">Reference proteome</keyword>
<comment type="similarity">
    <text evidence="2">Belongs to the peptidase M13 family.</text>
</comment>
<dbReference type="InterPro" id="IPR008753">
    <property type="entry name" value="Peptidase_M13_N"/>
</dbReference>
<sequence>MSQVVPGKQRIRLEKTAHVRSFFFLLAHDICLDLIAHPFFFRLATGTLEAASDVNTEVMYSILNGSYQDVYSNLFSTADGFHVEDQEEADRENFEAMKGYFNLCMNETHIDSLGPTPIYETVALFENELFPAGNNSNQNYTQDSVPHLARILTYLNQYGVDTINSISIDTDDKNPNYTVVSLSQASLSLPSKEYYEKADTIEKYRTGLKDLLSKVLGDSSNSTLNVEARAQEGRKVNFTLWTQEKVDQSVERFLAFESQLANFSLRSDEMQDPTKLYNPMNLTDFQAQNPTIDWAGILKALTPNDTSVPERIIIRTPEYFTKLNNLLSSQSVTLQTLQEYFVIQWVLARVDSLDSASRLASIRISGSITTGTFTEQPRQRVCTSSVSNNFKNTMGRYYTLKKFGGEKEIEKAMQFVDLIHQAWADRIPQIDWLDEQTRAKALEKLKLIKHKVALSIVSPDLRSPEAIKKYYEGLDTNQTSLYSADNHYSEFATRKVLETIGKPVDRDQWYMSAQTVNAYYSPNENEIVIPAGIMQTPMYSATQPDYLNYGAMGMIIGHEFSHGFDNSGRKFDGNGNLVDWWTNDTSSRFEEKTTCFINQYGKFNITSPDNKIVNVNGKLTLGENLADNGGVFASLSAYRKSLQMEASANSQQRLPGLEKFSQEALFFINFGRLWCKKLRPEVALRYILTDPHSPNVARVNGVAQNSEDFARVFNCPVGSPMNPSQKCMIW</sequence>
<dbReference type="SUPFAM" id="SSF55486">
    <property type="entry name" value="Metalloproteases ('zincins'), catalytic domain"/>
    <property type="match status" value="1"/>
</dbReference>
<keyword evidence="3" id="KW-0645">Protease</keyword>
<dbReference type="OrthoDB" id="6475849at2759"/>
<evidence type="ECO:0000256" key="7">
    <source>
        <dbReference type="ARBA" id="ARBA00023049"/>
    </source>
</evidence>
<comment type="cofactor">
    <cofactor evidence="1">
        <name>Zn(2+)</name>
        <dbReference type="ChEBI" id="CHEBI:29105"/>
    </cofactor>
</comment>
<dbReference type="CDD" id="cd08662">
    <property type="entry name" value="M13"/>
    <property type="match status" value="1"/>
</dbReference>
<feature type="domain" description="Peptidase M13 N-terminal" evidence="9">
    <location>
        <begin position="84"/>
        <end position="453"/>
    </location>
</feature>
<dbReference type="InterPro" id="IPR024079">
    <property type="entry name" value="MetalloPept_cat_dom_sf"/>
</dbReference>
<proteinExistence type="inferred from homology"/>
<evidence type="ECO:0000256" key="4">
    <source>
        <dbReference type="ARBA" id="ARBA00022723"/>
    </source>
</evidence>
<dbReference type="GO" id="GO:0016485">
    <property type="term" value="P:protein processing"/>
    <property type="evidence" value="ECO:0007669"/>
    <property type="project" value="TreeGrafter"/>
</dbReference>
<name>A0A1C7NDB2_9FUNG</name>
<dbReference type="PRINTS" id="PR00786">
    <property type="entry name" value="NEPRILYSIN"/>
</dbReference>
<evidence type="ECO:0000256" key="5">
    <source>
        <dbReference type="ARBA" id="ARBA00022801"/>
    </source>
</evidence>
<comment type="caution">
    <text evidence="10">The sequence shown here is derived from an EMBL/GenBank/DDBJ whole genome shotgun (WGS) entry which is preliminary data.</text>
</comment>
<dbReference type="InterPro" id="IPR042089">
    <property type="entry name" value="Peptidase_M13_dom_2"/>
</dbReference>
<dbReference type="Pfam" id="PF01431">
    <property type="entry name" value="Peptidase_M13"/>
    <property type="match status" value="1"/>
</dbReference>
<dbReference type="EMBL" id="LUGH01000406">
    <property type="protein sequence ID" value="OBZ85354.1"/>
    <property type="molecule type" value="Genomic_DNA"/>
</dbReference>
<reference evidence="10 11" key="1">
    <citation type="submission" date="2016-03" db="EMBL/GenBank/DDBJ databases">
        <title>Choanephora cucurbitarum.</title>
        <authorList>
            <person name="Min B."/>
            <person name="Park H."/>
            <person name="Park J.-H."/>
            <person name="Shin H.-D."/>
            <person name="Choi I.-G."/>
        </authorList>
    </citation>
    <scope>NUCLEOTIDE SEQUENCE [LARGE SCALE GENOMIC DNA]</scope>
    <source>
        <strain evidence="10 11">KUS-F28377</strain>
    </source>
</reference>
<accession>A0A1C7NDB2</accession>
<protein>
    <submittedName>
        <fullName evidence="10">Membrane metallo-endopeptidase-like 1</fullName>
    </submittedName>
</protein>
<dbReference type="PANTHER" id="PTHR11733">
    <property type="entry name" value="ZINC METALLOPROTEASE FAMILY M13 NEPRILYSIN-RELATED"/>
    <property type="match status" value="1"/>
</dbReference>
<feature type="domain" description="Peptidase M13 C-terminal" evidence="8">
    <location>
        <begin position="517"/>
        <end position="728"/>
    </location>
</feature>
<dbReference type="PANTHER" id="PTHR11733:SF167">
    <property type="entry name" value="FI17812P1-RELATED"/>
    <property type="match status" value="1"/>
</dbReference>
<dbReference type="InterPro" id="IPR000718">
    <property type="entry name" value="Peptidase_M13"/>
</dbReference>
<keyword evidence="6" id="KW-0862">Zinc</keyword>
<dbReference type="PROSITE" id="PS51885">
    <property type="entry name" value="NEPRILYSIN"/>
    <property type="match status" value="1"/>
</dbReference>
<dbReference type="Proteomes" id="UP000093000">
    <property type="component" value="Unassembled WGS sequence"/>
</dbReference>
<dbReference type="InterPro" id="IPR018497">
    <property type="entry name" value="Peptidase_M13_C"/>
</dbReference>
<evidence type="ECO:0000259" key="8">
    <source>
        <dbReference type="Pfam" id="PF01431"/>
    </source>
</evidence>
<keyword evidence="7" id="KW-0482">Metalloprotease</keyword>
<dbReference type="AlphaFoldDB" id="A0A1C7NDB2"/>
<evidence type="ECO:0000256" key="1">
    <source>
        <dbReference type="ARBA" id="ARBA00001947"/>
    </source>
</evidence>
<dbReference type="GO" id="GO:0046872">
    <property type="term" value="F:metal ion binding"/>
    <property type="evidence" value="ECO:0007669"/>
    <property type="project" value="UniProtKB-KW"/>
</dbReference>
<dbReference type="InParanoid" id="A0A1C7NDB2"/>
<dbReference type="GO" id="GO:0005886">
    <property type="term" value="C:plasma membrane"/>
    <property type="evidence" value="ECO:0007669"/>
    <property type="project" value="TreeGrafter"/>
</dbReference>
<dbReference type="STRING" id="101091.A0A1C7NDB2"/>
<evidence type="ECO:0000259" key="9">
    <source>
        <dbReference type="Pfam" id="PF05649"/>
    </source>
</evidence>
<keyword evidence="5" id="KW-0378">Hydrolase</keyword>
<dbReference type="Gene3D" id="1.10.1380.10">
    <property type="entry name" value="Neutral endopeptidase , domain2"/>
    <property type="match status" value="1"/>
</dbReference>
<evidence type="ECO:0000313" key="11">
    <source>
        <dbReference type="Proteomes" id="UP000093000"/>
    </source>
</evidence>
<evidence type="ECO:0000313" key="10">
    <source>
        <dbReference type="EMBL" id="OBZ85354.1"/>
    </source>
</evidence>
<evidence type="ECO:0000256" key="6">
    <source>
        <dbReference type="ARBA" id="ARBA00022833"/>
    </source>
</evidence>
<evidence type="ECO:0000256" key="2">
    <source>
        <dbReference type="ARBA" id="ARBA00007357"/>
    </source>
</evidence>
<dbReference type="Pfam" id="PF05649">
    <property type="entry name" value="Peptidase_M13_N"/>
    <property type="match status" value="1"/>
</dbReference>
<gene>
    <name evidence="10" type="primary">Mmel1_1</name>
    <name evidence="10" type="ORF">A0J61_06601</name>
</gene>
<dbReference type="GO" id="GO:0004222">
    <property type="term" value="F:metalloendopeptidase activity"/>
    <property type="evidence" value="ECO:0007669"/>
    <property type="project" value="InterPro"/>
</dbReference>
<dbReference type="Gene3D" id="3.40.390.10">
    <property type="entry name" value="Collagenase (Catalytic Domain)"/>
    <property type="match status" value="1"/>
</dbReference>
<evidence type="ECO:0000256" key="3">
    <source>
        <dbReference type="ARBA" id="ARBA00022670"/>
    </source>
</evidence>